<dbReference type="RefSeq" id="WP_250929638.1">
    <property type="nucleotide sequence ID" value="NZ_JAMQBK010000039.1"/>
</dbReference>
<evidence type="ECO:0000313" key="3">
    <source>
        <dbReference type="Proteomes" id="UP001202961"/>
    </source>
</evidence>
<organism evidence="2 3">
    <name type="scientific">Aporhodopirellula aestuarii</name>
    <dbReference type="NCBI Taxonomy" id="2950107"/>
    <lineage>
        <taxon>Bacteria</taxon>
        <taxon>Pseudomonadati</taxon>
        <taxon>Planctomycetota</taxon>
        <taxon>Planctomycetia</taxon>
        <taxon>Pirellulales</taxon>
        <taxon>Pirellulaceae</taxon>
        <taxon>Aporhodopirellula</taxon>
    </lineage>
</organism>
<evidence type="ECO:0008006" key="4">
    <source>
        <dbReference type="Google" id="ProtNLM"/>
    </source>
</evidence>
<name>A0ABT0U6Q2_9BACT</name>
<keyword evidence="3" id="KW-1185">Reference proteome</keyword>
<gene>
    <name evidence="2" type="ORF">NB063_15505</name>
</gene>
<dbReference type="EMBL" id="JAMQBK010000039">
    <property type="protein sequence ID" value="MCM2372011.1"/>
    <property type="molecule type" value="Genomic_DNA"/>
</dbReference>
<reference evidence="2 3" key="1">
    <citation type="journal article" date="2022" name="Syst. Appl. Microbiol.">
        <title>Rhodopirellula aestuarii sp. nov., a novel member of the genus Rhodopirellula isolated from brackish sediments collected in the Tagus River estuary, Portugal.</title>
        <authorList>
            <person name="Vitorino I.R."/>
            <person name="Klimek D."/>
            <person name="Calusinska M."/>
            <person name="Lobo-da-Cunha A."/>
            <person name="Vasconcelos V."/>
            <person name="Lage O.M."/>
        </authorList>
    </citation>
    <scope>NUCLEOTIDE SEQUENCE [LARGE SCALE GENOMIC DNA]</scope>
    <source>
        <strain evidence="2 3">ICT_H3.1</strain>
    </source>
</reference>
<dbReference type="InterPro" id="IPR006311">
    <property type="entry name" value="TAT_signal"/>
</dbReference>
<feature type="region of interest" description="Disordered" evidence="1">
    <location>
        <begin position="490"/>
        <end position="535"/>
    </location>
</feature>
<evidence type="ECO:0000313" key="2">
    <source>
        <dbReference type="EMBL" id="MCM2372011.1"/>
    </source>
</evidence>
<dbReference type="Proteomes" id="UP001202961">
    <property type="component" value="Unassembled WGS sequence"/>
</dbReference>
<protein>
    <recommendedName>
        <fullName evidence="4">Secreted protein</fullName>
    </recommendedName>
</protein>
<dbReference type="PROSITE" id="PS51318">
    <property type="entry name" value="TAT"/>
    <property type="match status" value="1"/>
</dbReference>
<sequence length="535" mass="58375">MSHRPVSESLVRRTLVSGGAVTQTATDPVPSAAASRRGFLTSVIAGACAAGGLLPATPANAAGTGETRLAISNDHDLFRVRMQMDVKGNVVLVEDPLLPDGKKKMLPITADLNLDYEERFLRPEGATKESEVIAVERHFHDAVETSRLSRTDQKTELRGNVADVIARRDQLPETIYSDSDYLTHSEIDLLRAPISSVAVDRLVPQQMMRIGEKTPIPSRDIASFFNLSAVAQNDVEIELVSADASEAKLQMRGKIDGSVSGVPTRLQVIGKLTLDRKAGVVSWAAVAIHETREIGKAAPGFDVTATVRMVRKPLARVQLLPVTPAEIAFDEPPPPERLLVAISSKHVGVEGLMDRRWRMMQDVPGESVLRMIENDESIAQLNLRPLPRLPEGQQWTLAAFENDVRKTLGNRFGELIESHEGMTDGGLRLLRVVAGGRVEGVPIQWIMLHISDNTRNRVLATWTMDGESVPRLAGSDIQLAASMRLLDRASQTAQNDSDTTKTGEKRDLSLVDSTDEVESVASTAEVLSPSDVKRR</sequence>
<feature type="compositionally biased region" description="Basic and acidic residues" evidence="1">
    <location>
        <begin position="498"/>
        <end position="509"/>
    </location>
</feature>
<proteinExistence type="predicted"/>
<evidence type="ECO:0000256" key="1">
    <source>
        <dbReference type="SAM" id="MobiDB-lite"/>
    </source>
</evidence>
<comment type="caution">
    <text evidence="2">The sequence shown here is derived from an EMBL/GenBank/DDBJ whole genome shotgun (WGS) entry which is preliminary data.</text>
</comment>
<accession>A0ABT0U6Q2</accession>